<dbReference type="EMBL" id="MFLY01000030">
    <property type="protein sequence ID" value="OGG72793.1"/>
    <property type="molecule type" value="Genomic_DNA"/>
</dbReference>
<dbReference type="EC" id="3.1.4.58" evidence="2"/>
<dbReference type="NCBIfam" id="TIGR02258">
    <property type="entry name" value="2_5_ligase"/>
    <property type="match status" value="1"/>
</dbReference>
<evidence type="ECO:0000313" key="3">
    <source>
        <dbReference type="EMBL" id="OGG72793.1"/>
    </source>
</evidence>
<dbReference type="Proteomes" id="UP000177306">
    <property type="component" value="Unassembled WGS sequence"/>
</dbReference>
<evidence type="ECO:0000256" key="1">
    <source>
        <dbReference type="ARBA" id="ARBA00022801"/>
    </source>
</evidence>
<gene>
    <name evidence="3" type="ORF">A3A38_00560</name>
</gene>
<name>A0A1F6EGL4_9BACT</name>
<dbReference type="AlphaFoldDB" id="A0A1F6EGL4"/>
<reference evidence="3 4" key="1">
    <citation type="journal article" date="2016" name="Nat. Commun.">
        <title>Thousands of microbial genomes shed light on interconnected biogeochemical processes in an aquifer system.</title>
        <authorList>
            <person name="Anantharaman K."/>
            <person name="Brown C.T."/>
            <person name="Hug L.A."/>
            <person name="Sharon I."/>
            <person name="Castelle C.J."/>
            <person name="Probst A.J."/>
            <person name="Thomas B.C."/>
            <person name="Singh A."/>
            <person name="Wilkins M.J."/>
            <person name="Karaoz U."/>
            <person name="Brodie E.L."/>
            <person name="Williams K.H."/>
            <person name="Hubbard S.S."/>
            <person name="Banfield J.F."/>
        </authorList>
    </citation>
    <scope>NUCLEOTIDE SEQUENCE [LARGE SCALE GENOMIC DNA]</scope>
</reference>
<keyword evidence="1 2" id="KW-0378">Hydrolase</keyword>
<comment type="similarity">
    <text evidence="2">Belongs to the 2H phosphoesterase superfamily. ThpR family.</text>
</comment>
<comment type="caution">
    <text evidence="3">The sequence shown here is derived from an EMBL/GenBank/DDBJ whole genome shotgun (WGS) entry which is preliminary data.</text>
</comment>
<dbReference type="PANTHER" id="PTHR35561:SF1">
    <property type="entry name" value="RNA 2',3'-CYCLIC PHOSPHODIESTERASE"/>
    <property type="match status" value="1"/>
</dbReference>
<keyword evidence="3" id="KW-0436">Ligase</keyword>
<accession>A0A1F6EGL4</accession>
<dbReference type="GO" id="GO:0004113">
    <property type="term" value="F:2',3'-cyclic-nucleotide 3'-phosphodiesterase activity"/>
    <property type="evidence" value="ECO:0007669"/>
    <property type="project" value="InterPro"/>
</dbReference>
<evidence type="ECO:0000256" key="2">
    <source>
        <dbReference type="HAMAP-Rule" id="MF_01940"/>
    </source>
</evidence>
<dbReference type="Gene3D" id="3.90.1140.10">
    <property type="entry name" value="Cyclic phosphodiesterase"/>
    <property type="match status" value="1"/>
</dbReference>
<sequence length="209" mass="24335">MRYHNAKITKRHRPRVHRRVWGAPKGPARRVFIGIRLDNDVAETLTELQEGLPPIPMRRVPKADLHLTLTPPWMEKDVAQAAKRLRDALERPFEFELKFRRLRFGPDPADPFLIWVTCEASKELIELKNRLLKAFAKKEKERVPFTPHVTIARLRGSFSDSFREHHLRKVIPLTMTVSAVELMASPHQGGAGYETLKRVRLHREDETPH</sequence>
<dbReference type="InterPro" id="IPR004175">
    <property type="entry name" value="RNA_CPDase"/>
</dbReference>
<dbReference type="HAMAP" id="MF_01940">
    <property type="entry name" value="RNA_CPDase"/>
    <property type="match status" value="1"/>
</dbReference>
<protein>
    <recommendedName>
        <fullName evidence="2">RNA 2',3'-cyclic phosphodiesterase</fullName>
        <shortName evidence="2">RNA 2',3'-CPDase</shortName>
        <ecNumber evidence="2">3.1.4.58</ecNumber>
    </recommendedName>
</protein>
<feature type="short sequence motif" description="HXTX 1" evidence="2">
    <location>
        <begin position="66"/>
        <end position="69"/>
    </location>
</feature>
<feature type="active site" description="Proton acceptor" evidence="2">
    <location>
        <position position="148"/>
    </location>
</feature>
<feature type="active site" description="Proton donor" evidence="2">
    <location>
        <position position="66"/>
    </location>
</feature>
<comment type="function">
    <text evidence="2">Hydrolyzes RNA 2',3'-cyclic phosphodiester to an RNA 2'-phosphomonoester.</text>
</comment>
<dbReference type="Pfam" id="PF13563">
    <property type="entry name" value="2_5_RNA_ligase2"/>
    <property type="match status" value="1"/>
</dbReference>
<feature type="short sequence motif" description="HXTX 2" evidence="2">
    <location>
        <begin position="148"/>
        <end position="151"/>
    </location>
</feature>
<proteinExistence type="inferred from homology"/>
<comment type="catalytic activity">
    <reaction evidence="2">
        <text>a 3'-end 2',3'-cyclophospho-ribonucleotide-RNA + H2O = a 3'-end 2'-phospho-ribonucleotide-RNA + H(+)</text>
        <dbReference type="Rhea" id="RHEA:11828"/>
        <dbReference type="Rhea" id="RHEA-COMP:10464"/>
        <dbReference type="Rhea" id="RHEA-COMP:17353"/>
        <dbReference type="ChEBI" id="CHEBI:15377"/>
        <dbReference type="ChEBI" id="CHEBI:15378"/>
        <dbReference type="ChEBI" id="CHEBI:83064"/>
        <dbReference type="ChEBI" id="CHEBI:173113"/>
        <dbReference type="EC" id="3.1.4.58"/>
    </reaction>
</comment>
<evidence type="ECO:0000313" key="4">
    <source>
        <dbReference type="Proteomes" id="UP000177306"/>
    </source>
</evidence>
<dbReference type="InterPro" id="IPR009097">
    <property type="entry name" value="Cyclic_Pdiesterase"/>
</dbReference>
<dbReference type="GO" id="GO:0016874">
    <property type="term" value="F:ligase activity"/>
    <property type="evidence" value="ECO:0007669"/>
    <property type="project" value="UniProtKB-KW"/>
</dbReference>
<dbReference type="GO" id="GO:0008664">
    <property type="term" value="F:RNA 2',3'-cyclic 3'-phosphodiesterase activity"/>
    <property type="evidence" value="ECO:0007669"/>
    <property type="project" value="UniProtKB-EC"/>
</dbReference>
<organism evidence="3 4">
    <name type="scientific">Candidatus Kaiserbacteria bacterium RIFCSPLOWO2_01_FULL_53_17</name>
    <dbReference type="NCBI Taxonomy" id="1798511"/>
    <lineage>
        <taxon>Bacteria</taxon>
        <taxon>Candidatus Kaiseribacteriota</taxon>
    </lineage>
</organism>
<dbReference type="SUPFAM" id="SSF55144">
    <property type="entry name" value="LigT-like"/>
    <property type="match status" value="1"/>
</dbReference>
<dbReference type="PANTHER" id="PTHR35561">
    <property type="entry name" value="RNA 2',3'-CYCLIC PHOSPHODIESTERASE"/>
    <property type="match status" value="1"/>
</dbReference>